<dbReference type="GO" id="GO:1901137">
    <property type="term" value="P:carbohydrate derivative biosynthetic process"/>
    <property type="evidence" value="ECO:0007669"/>
    <property type="project" value="UniProtKB-ARBA"/>
</dbReference>
<dbReference type="SUPFAM" id="SSF53756">
    <property type="entry name" value="UDP-Glycosyltransferase/glycogen phosphorylase"/>
    <property type="match status" value="1"/>
</dbReference>
<feature type="domain" description="Glycosyltransferase subfamily 4-like N-terminal" evidence="5">
    <location>
        <begin position="60"/>
        <end position="239"/>
    </location>
</feature>
<dbReference type="InterPro" id="IPR001296">
    <property type="entry name" value="Glyco_trans_1"/>
</dbReference>
<reference evidence="6 7" key="1">
    <citation type="submission" date="2015-01" db="EMBL/GenBank/DDBJ databases">
        <title>Sequencing and annotation of Micromonospora carbonacea strain JXNU-1 genome.</title>
        <authorList>
            <person name="Long Z."/>
            <person name="Huang Y."/>
            <person name="Jiang Y."/>
        </authorList>
    </citation>
    <scope>NUCLEOTIDE SEQUENCE [LARGE SCALE GENOMIC DNA]</scope>
    <source>
        <strain evidence="6 7">JXNU-1</strain>
    </source>
</reference>
<accession>A0A0D0WRP9</accession>
<dbReference type="InterPro" id="IPR050194">
    <property type="entry name" value="Glycosyltransferase_grp1"/>
</dbReference>
<organism evidence="6 7">
    <name type="scientific">Micromonospora haikouensis</name>
    <dbReference type="NCBI Taxonomy" id="686309"/>
    <lineage>
        <taxon>Bacteria</taxon>
        <taxon>Bacillati</taxon>
        <taxon>Actinomycetota</taxon>
        <taxon>Actinomycetes</taxon>
        <taxon>Micromonosporales</taxon>
        <taxon>Micromonosporaceae</taxon>
        <taxon>Micromonospora</taxon>
    </lineage>
</organism>
<evidence type="ECO:0000313" key="7">
    <source>
        <dbReference type="Proteomes" id="UP000032254"/>
    </source>
</evidence>
<keyword evidence="2 6" id="KW-0808">Transferase</keyword>
<proteinExistence type="predicted"/>
<dbReference type="GeneID" id="301308044"/>
<feature type="region of interest" description="Disordered" evidence="3">
    <location>
        <begin position="1"/>
        <end position="41"/>
    </location>
</feature>
<gene>
    <name evidence="6" type="ORF">TK50_28955</name>
</gene>
<dbReference type="Gene3D" id="3.40.50.2000">
    <property type="entry name" value="Glycogen Phosphorylase B"/>
    <property type="match status" value="2"/>
</dbReference>
<dbReference type="RefSeq" id="WP_043968691.1">
    <property type="nucleotide sequence ID" value="NZ_JXSX01000003.1"/>
</dbReference>
<feature type="compositionally biased region" description="Polar residues" evidence="3">
    <location>
        <begin position="20"/>
        <end position="30"/>
    </location>
</feature>
<dbReference type="Pfam" id="PF00534">
    <property type="entry name" value="Glycos_transf_1"/>
    <property type="match status" value="1"/>
</dbReference>
<dbReference type="GO" id="GO:0016757">
    <property type="term" value="F:glycosyltransferase activity"/>
    <property type="evidence" value="ECO:0007669"/>
    <property type="project" value="UniProtKB-KW"/>
</dbReference>
<protein>
    <submittedName>
        <fullName evidence="6">Glycosyl transferase family 1</fullName>
    </submittedName>
</protein>
<dbReference type="PANTHER" id="PTHR45947">
    <property type="entry name" value="SULFOQUINOVOSYL TRANSFERASE SQD2"/>
    <property type="match status" value="1"/>
</dbReference>
<keyword evidence="1" id="KW-0328">Glycosyltransferase</keyword>
<evidence type="ECO:0000256" key="1">
    <source>
        <dbReference type="ARBA" id="ARBA00022676"/>
    </source>
</evidence>
<comment type="caution">
    <text evidence="6">The sequence shown here is derived from an EMBL/GenBank/DDBJ whole genome shotgun (WGS) entry which is preliminary data.</text>
</comment>
<sequence length="472" mass="49977">MTTLRAGEQTATAADRLCRPSTTSRSQTPQPALPQPHGCGVPPQTRRILMLSWEYPPVLVGGLGRHVHALSVALAAAGHEVTVVTRHADGAPLEEYADGVRVLRAAEDPVAFPLATGSLLAWTMAFNHTLTRAALRATESGSYDVIHAHDWLVAHTAMTLRDHLDIPLVSTIHATEAGRHQGWLPEEMNRTIHGVEQWLSGESNRVIVCSAYMRDEVGALFDVPAARVDVVPNGVEPHRWKVPTSAVASARARFAGDGPLVTFAGRLVYEKGVQHLLAGLPRLRERHPGLRAVIVGDGPYKPALEAEVHRLGLGGTVSMPGFLGGTDLPAVMAASDCFAVPSIYEPFGMVALEGAAAGAPLAVASTGGLAEIVEPGVTGMTFAPQDPAGLTEAVHALLSDTERARALARRARRMVHEQYGWAAIARRTADAYASAIAKAPAFTAERAERRMSGGGTPLRVAEGNLLAAAGLR</sequence>
<dbReference type="PANTHER" id="PTHR45947:SF3">
    <property type="entry name" value="SULFOQUINOVOSYL TRANSFERASE SQD2"/>
    <property type="match status" value="1"/>
</dbReference>
<dbReference type="EMBL" id="JXSX01000003">
    <property type="protein sequence ID" value="KIR61591.1"/>
    <property type="molecule type" value="Genomic_DNA"/>
</dbReference>
<evidence type="ECO:0000256" key="3">
    <source>
        <dbReference type="SAM" id="MobiDB-lite"/>
    </source>
</evidence>
<dbReference type="Proteomes" id="UP000032254">
    <property type="component" value="Unassembled WGS sequence"/>
</dbReference>
<name>A0A0D0WRP9_9ACTN</name>
<keyword evidence="7" id="KW-1185">Reference proteome</keyword>
<dbReference type="PATRIC" id="fig|47853.6.peg.6068"/>
<dbReference type="AlphaFoldDB" id="A0A0D0WRP9"/>
<dbReference type="CDD" id="cd03801">
    <property type="entry name" value="GT4_PimA-like"/>
    <property type="match status" value="1"/>
</dbReference>
<evidence type="ECO:0000313" key="6">
    <source>
        <dbReference type="EMBL" id="KIR61591.1"/>
    </source>
</evidence>
<evidence type="ECO:0000259" key="4">
    <source>
        <dbReference type="Pfam" id="PF00534"/>
    </source>
</evidence>
<dbReference type="InterPro" id="IPR028098">
    <property type="entry name" value="Glyco_trans_4-like_N"/>
</dbReference>
<feature type="domain" description="Glycosyl transferase family 1" evidence="4">
    <location>
        <begin position="253"/>
        <end position="413"/>
    </location>
</feature>
<dbReference type="OrthoDB" id="6286688at2"/>
<evidence type="ECO:0000256" key="2">
    <source>
        <dbReference type="ARBA" id="ARBA00022679"/>
    </source>
</evidence>
<dbReference type="Pfam" id="PF13439">
    <property type="entry name" value="Glyco_transf_4"/>
    <property type="match status" value="1"/>
</dbReference>
<evidence type="ECO:0000259" key="5">
    <source>
        <dbReference type="Pfam" id="PF13439"/>
    </source>
</evidence>